<feature type="region of interest" description="Disordered" evidence="6">
    <location>
        <begin position="1291"/>
        <end position="1312"/>
    </location>
</feature>
<dbReference type="GO" id="GO:0042393">
    <property type="term" value="F:histone binding"/>
    <property type="evidence" value="ECO:0007669"/>
    <property type="project" value="TreeGrafter"/>
</dbReference>
<dbReference type="CDD" id="cd09918">
    <property type="entry name" value="SH2_Nterm_SPT6_like"/>
    <property type="match status" value="1"/>
</dbReference>
<evidence type="ECO:0000256" key="6">
    <source>
        <dbReference type="SAM" id="MobiDB-lite"/>
    </source>
</evidence>
<sequence length="1763" mass="209463">MSKNRKRVFHSSSSSGEEEIEKEKIDNNSNDEDIFPDSDPLSIQENENLDRITKKKRTNKMNKKKNASKGFEALFETDNLDEDDENRSDTNNDERSVNSGDENNEGYLVGMRQDSWDSEDEMEGFIEDEEREKKDYKKKFKLNESQDLFKESEINNSMLNRASNDQRKTILDIFGNMDSDISGDEDFSERDEDYREDESDNENKEETSSESSEASSEEDSDELNEEDQIQKKLKKKTQKKKANVKLKLLKLYQKVIDPYELEERFLTIKDALIQQKDIPERFQLHRGTFQTITKFKDLKFPSFDEKDYTEEEIIEEAQWISYQMFSNENFREYVNIIIPILYYLRVKKFDIPYIQRYKNGCYFGKLNDSDIWTIYNKSLMFDRFKTRKEILSLIYSKKYNSSRKNNLLGLVSHNEETFKTLRDYLKKCQTNEELDDMFICYKVNMNRMAISNMKTKFLRSSLSKHYKLIHQFGISASQFGENLEFNSQYNPVINPTEMPLNLAFKFIDKRFSTPSRVINAIRFVTEQQIVSEPTVRRAIRHIFLQFARVYVSPTEKGKNDIDYSHPYAGIKYIKAKPIHDFLNEQFLLISKAEQEGLVTVSFEIPIKNNDNTNYYDDYDKSNSLGNNIDQLNLLNKNNNHSTEQLKDVNNNNNNNNVDDDENGDDWKLEDNWGTSTANQDGWGVNKDEEEEDWNKDENEINNENNNNNNDDDDDDNNNNNNVNNNNDNINLNNPNHSNIEKEFQAFYGKESNKENNTYKEEFLKLQQKRSQFKHNVLLTQLEKLYLNKEKTEISRQWNMIRSLILYNVLNKYLIPHFETEVRSKLIKEATELVAEKSSRRLLEMIKKGPFQPNMADNQGMDLSTNLPKRGSSIVMSVSFISDMDPVMCVIIDQDGNLGEFITLTELSFRKFDNVKREIPQNEVEDILKLDSFIRNELPDVISIAANSFKSRRIYTYLLSLTQRMRNLKVPHITFVPTDVALLYMQSKTGAEEFPNLSRPMKHAISLGRRVQNPLMEITRLCSKNMNTLRALKLHPLQNQVPKKRLNRAFERAFVDVVNKVGVNFDEIYIHKHKSSILQFVSGLGPRKSQSIIQQFSTRNVSREEFLESNIIDKCIETNCIGFLKFINSPNILDLTRIHPDKYLIAYKLLDEIVNDIGERIIKNNQFSKQQTVQKKIMELLSRSKLIENFDLKNFIKKIYESKIFEESNKNFSSEKLERCNSIDNYQRLINLILQEFFYPFRDTREDYRDPNEKELFYMITGETADSMRVGQIVQCQVMRFDKIRRRNEKNENRLGENKVQKNQQEEEEEEEKKEKEIENYKVFVKILSNGLFTHIFSNHLLSYWKTNIELIDDNERMKIVDQRNKNNYRILTKGEIVKAKIISFNYQFFKINLTIREQEVSNEYLYTKKDEKKKKGSDYDQRKSNRRNNIILPYYDKYYDKDSEMKDYIDSIKPEVKKREYIRRMIKHPHFKNISYEQTIEELNKREQGEFLFRPSSKGVDHLTLSWKFADGIILHYDILEEEKPNNFTIGRKLTLNNINYEDLDEINAGFIEPMSIFVRDLMDSRHYLDMNKPDCIKYLQNKKIEEPKRIPYKIIISRQYLGKFELCILPNKSVKTHYISIIPEGFRLERVIHLTVEKMIEWFKREFSRRSKQPQQQQQQKHHHHHHHHQPQQQQQQQMSHNNRSGYNYNNNNSSRINQNNFQNNFRQNIPINQNYSQSRQWNQTIPNNTNHTSRNLQNTGYKPQFRNQNFRNQNQSSHQKK</sequence>
<dbReference type="InterPro" id="IPR036860">
    <property type="entry name" value="SH2_dom_sf"/>
</dbReference>
<keyword evidence="4" id="KW-0539">Nucleus</keyword>
<dbReference type="InterPro" id="IPR042066">
    <property type="entry name" value="Spt6_death-like"/>
</dbReference>
<feature type="compositionally biased region" description="Low complexity" evidence="6">
    <location>
        <begin position="1746"/>
        <end position="1757"/>
    </location>
</feature>
<feature type="compositionally biased region" description="Acidic residues" evidence="6">
    <location>
        <begin position="181"/>
        <end position="200"/>
    </location>
</feature>
<dbReference type="GO" id="GO:0034728">
    <property type="term" value="P:nucleosome organization"/>
    <property type="evidence" value="ECO:0007669"/>
    <property type="project" value="TreeGrafter"/>
</dbReference>
<dbReference type="Pfam" id="PF14635">
    <property type="entry name" value="HHH_7"/>
    <property type="match status" value="1"/>
</dbReference>
<proteinExistence type="inferred from homology"/>
<dbReference type="GO" id="GO:0003746">
    <property type="term" value="F:translation elongation factor activity"/>
    <property type="evidence" value="ECO:0007669"/>
    <property type="project" value="UniProtKB-KW"/>
</dbReference>
<dbReference type="Proteomes" id="UP001146793">
    <property type="component" value="Unassembled WGS sequence"/>
</dbReference>
<dbReference type="InterPro" id="IPR032706">
    <property type="entry name" value="Spt6_HHH"/>
</dbReference>
<comment type="caution">
    <text evidence="8">The sequence shown here is derived from an EMBL/GenBank/DDBJ whole genome shotgun (WGS) entry which is preliminary data.</text>
</comment>
<evidence type="ECO:0000259" key="7">
    <source>
        <dbReference type="PROSITE" id="PS50001"/>
    </source>
</evidence>
<feature type="compositionally biased region" description="Acidic residues" evidence="6">
    <location>
        <begin position="215"/>
        <end position="227"/>
    </location>
</feature>
<dbReference type="CDD" id="cd09928">
    <property type="entry name" value="SH2_Cterm_SPT6_like"/>
    <property type="match status" value="1"/>
</dbReference>
<dbReference type="InterPro" id="IPR010994">
    <property type="entry name" value="RuvA_2-like"/>
</dbReference>
<feature type="compositionally biased region" description="Low complexity" evidence="6">
    <location>
        <begin position="647"/>
        <end position="656"/>
    </location>
</feature>
<dbReference type="InterPro" id="IPR023319">
    <property type="entry name" value="Tex-like_HTH_dom_sf"/>
</dbReference>
<feature type="region of interest" description="Disordered" evidence="6">
    <location>
        <begin position="1"/>
        <end position="157"/>
    </location>
</feature>
<keyword evidence="5" id="KW-0727">SH2 domain</keyword>
<dbReference type="PROSITE" id="PS50001">
    <property type="entry name" value="SH2"/>
    <property type="match status" value="1"/>
</dbReference>
<dbReference type="InterPro" id="IPR000980">
    <property type="entry name" value="SH2"/>
</dbReference>
<dbReference type="SUPFAM" id="SSF47781">
    <property type="entry name" value="RuvA domain 2-like"/>
    <property type="match status" value="1"/>
</dbReference>
<feature type="compositionally biased region" description="Polar residues" evidence="6">
    <location>
        <begin position="1724"/>
        <end position="1743"/>
    </location>
</feature>
<dbReference type="Gene3D" id="1.10.10.2740">
    <property type="entry name" value="Spt6, Death-like domain"/>
    <property type="match status" value="1"/>
</dbReference>
<feature type="compositionally biased region" description="Basic and acidic residues" evidence="6">
    <location>
        <begin position="87"/>
        <end position="96"/>
    </location>
</feature>
<dbReference type="Pfam" id="PF14639">
    <property type="entry name" value="YqgF"/>
    <property type="match status" value="1"/>
</dbReference>
<comment type="similarity">
    <text evidence="2">Belongs to the SPT6 family.</text>
</comment>
<dbReference type="Gene3D" id="3.30.505.10">
    <property type="entry name" value="SH2 domain"/>
    <property type="match status" value="2"/>
</dbReference>
<dbReference type="SUPFAM" id="SSF158832">
    <property type="entry name" value="Tex N-terminal region-like"/>
    <property type="match status" value="1"/>
</dbReference>
<evidence type="ECO:0000256" key="5">
    <source>
        <dbReference type="PROSITE-ProRule" id="PRU00191"/>
    </source>
</evidence>
<feature type="compositionally biased region" description="Acidic residues" evidence="6">
    <location>
        <begin position="116"/>
        <end position="130"/>
    </location>
</feature>
<keyword evidence="8" id="KW-0251">Elongation factor</keyword>
<dbReference type="PANTHER" id="PTHR10145:SF6">
    <property type="entry name" value="TRANSCRIPTION ELONGATION FACTOR SPT6"/>
    <property type="match status" value="1"/>
</dbReference>
<evidence type="ECO:0000313" key="8">
    <source>
        <dbReference type="EMBL" id="KAJ3451878.1"/>
    </source>
</evidence>
<feature type="compositionally biased region" description="Low complexity" evidence="6">
    <location>
        <begin position="1672"/>
        <end position="1701"/>
    </location>
</feature>
<dbReference type="PANTHER" id="PTHR10145">
    <property type="entry name" value="TRANSCRIPTION ELONGATION FACTOR SPT6"/>
    <property type="match status" value="1"/>
</dbReference>
<dbReference type="InterPro" id="IPR028231">
    <property type="entry name" value="Spt6_YqgF"/>
</dbReference>
<gene>
    <name evidence="8" type="ORF">M0812_03636</name>
</gene>
<dbReference type="Gene3D" id="3.30.420.140">
    <property type="entry name" value="YqgF/RNase H-like domain"/>
    <property type="match status" value="1"/>
</dbReference>
<dbReference type="SUPFAM" id="SSF55550">
    <property type="entry name" value="SH2 domain"/>
    <property type="match status" value="1"/>
</dbReference>
<feature type="compositionally biased region" description="Basic and acidic residues" evidence="6">
    <location>
        <begin position="131"/>
        <end position="153"/>
    </location>
</feature>
<dbReference type="InterPro" id="IPR017072">
    <property type="entry name" value="TF_Spt6"/>
</dbReference>
<evidence type="ECO:0000313" key="9">
    <source>
        <dbReference type="Proteomes" id="UP001146793"/>
    </source>
</evidence>
<accession>A0AAV8AHJ1</accession>
<feature type="region of interest" description="Disordered" evidence="6">
    <location>
        <begin position="176"/>
        <end position="234"/>
    </location>
</feature>
<feature type="compositionally biased region" description="Low complexity" evidence="6">
    <location>
        <begin position="717"/>
        <end position="735"/>
    </location>
</feature>
<feature type="compositionally biased region" description="Basic residues" evidence="6">
    <location>
        <begin position="1661"/>
        <end position="1671"/>
    </location>
</feature>
<keyword evidence="3" id="KW-0804">Transcription</keyword>
<dbReference type="InterPro" id="IPR035019">
    <property type="entry name" value="Spt6_SH2_N"/>
</dbReference>
<dbReference type="Pfam" id="PF14633">
    <property type="entry name" value="SH2_2"/>
    <property type="match status" value="1"/>
</dbReference>
<dbReference type="Gene3D" id="1.10.150.850">
    <property type="entry name" value="Spt6, helix-hairpin-helix domain"/>
    <property type="match status" value="1"/>
</dbReference>
<name>A0AAV8AHJ1_9EUKA</name>
<feature type="region of interest" description="Disordered" evidence="6">
    <location>
        <begin position="1724"/>
        <end position="1763"/>
    </location>
</feature>
<dbReference type="EMBL" id="JANTQA010000008">
    <property type="protein sequence ID" value="KAJ3451878.1"/>
    <property type="molecule type" value="Genomic_DNA"/>
</dbReference>
<dbReference type="InterPro" id="IPR023323">
    <property type="entry name" value="Tex-like_dom_sf"/>
</dbReference>
<dbReference type="InterPro" id="IPR037027">
    <property type="entry name" value="YqgF/RNaseH-like_dom_sf"/>
</dbReference>
<feature type="region of interest" description="Disordered" evidence="6">
    <location>
        <begin position="642"/>
        <end position="736"/>
    </location>
</feature>
<dbReference type="InterPro" id="IPR012337">
    <property type="entry name" value="RNaseH-like_sf"/>
</dbReference>
<dbReference type="GO" id="GO:0031491">
    <property type="term" value="F:nucleosome binding"/>
    <property type="evidence" value="ECO:0007669"/>
    <property type="project" value="TreeGrafter"/>
</dbReference>
<organism evidence="8 9">
    <name type="scientific">Anaeramoeba flamelloides</name>
    <dbReference type="NCBI Taxonomy" id="1746091"/>
    <lineage>
        <taxon>Eukaryota</taxon>
        <taxon>Metamonada</taxon>
        <taxon>Anaeramoebidae</taxon>
        <taxon>Anaeramoeba</taxon>
    </lineage>
</organism>
<feature type="compositionally biased region" description="Basic residues" evidence="6">
    <location>
        <begin position="53"/>
        <end position="67"/>
    </location>
</feature>
<feature type="domain" description="SH2" evidence="7">
    <location>
        <begin position="1469"/>
        <end position="1547"/>
    </location>
</feature>
<feature type="region of interest" description="Disordered" evidence="6">
    <location>
        <begin position="1649"/>
        <end position="1701"/>
    </location>
</feature>
<dbReference type="GO" id="GO:0140673">
    <property type="term" value="P:transcription elongation-coupled chromatin remodeling"/>
    <property type="evidence" value="ECO:0007669"/>
    <property type="project" value="InterPro"/>
</dbReference>
<evidence type="ECO:0000256" key="3">
    <source>
        <dbReference type="ARBA" id="ARBA00023163"/>
    </source>
</evidence>
<protein>
    <submittedName>
        <fullName evidence="8">Transcription elongation factor spt6</fullName>
    </submittedName>
</protein>
<reference evidence="8" key="1">
    <citation type="submission" date="2022-08" db="EMBL/GenBank/DDBJ databases">
        <title>Novel sulphate-reducing endosymbionts in the free-living metamonad Anaeramoeba.</title>
        <authorList>
            <person name="Jerlstrom-Hultqvist J."/>
            <person name="Cepicka I."/>
            <person name="Gallot-Lavallee L."/>
            <person name="Salas-Leiva D."/>
            <person name="Curtis B.A."/>
            <person name="Zahonova K."/>
            <person name="Pipaliya S."/>
            <person name="Dacks J."/>
            <person name="Roger A.J."/>
        </authorList>
    </citation>
    <scope>NUCLEOTIDE SEQUENCE</scope>
    <source>
        <strain evidence="8">Busselton2</strain>
    </source>
</reference>
<evidence type="ECO:0000256" key="1">
    <source>
        <dbReference type="ARBA" id="ARBA00004123"/>
    </source>
</evidence>
<dbReference type="Gene3D" id="1.10.3500.10">
    <property type="entry name" value="Tex N-terminal region-like"/>
    <property type="match status" value="2"/>
</dbReference>
<evidence type="ECO:0000256" key="4">
    <source>
        <dbReference type="ARBA" id="ARBA00023242"/>
    </source>
</evidence>
<comment type="subcellular location">
    <subcellularLocation>
        <location evidence="1">Nucleus</location>
    </subcellularLocation>
</comment>
<dbReference type="InterPro" id="IPR035018">
    <property type="entry name" value="Spt6_SH2_C"/>
</dbReference>
<dbReference type="Gene3D" id="1.10.10.650">
    <property type="entry name" value="RuvA domain 2-like"/>
    <property type="match status" value="1"/>
</dbReference>
<dbReference type="InterPro" id="IPR012340">
    <property type="entry name" value="NA-bd_OB-fold"/>
</dbReference>
<evidence type="ECO:0000256" key="2">
    <source>
        <dbReference type="ARBA" id="ARBA00009253"/>
    </source>
</evidence>
<dbReference type="GO" id="GO:0008023">
    <property type="term" value="C:transcription elongation factor complex"/>
    <property type="evidence" value="ECO:0007669"/>
    <property type="project" value="TreeGrafter"/>
</dbReference>
<keyword evidence="8" id="KW-0648">Protein biosynthesis</keyword>
<dbReference type="InterPro" id="IPR035420">
    <property type="entry name" value="Spt6_SH2"/>
</dbReference>
<dbReference type="Gene3D" id="2.40.50.140">
    <property type="entry name" value="Nucleic acid-binding proteins"/>
    <property type="match status" value="1"/>
</dbReference>
<dbReference type="SUPFAM" id="SSF53098">
    <property type="entry name" value="Ribonuclease H-like"/>
    <property type="match status" value="1"/>
</dbReference>